<dbReference type="SUPFAM" id="SSF52540">
    <property type="entry name" value="P-loop containing nucleoside triphosphate hydrolases"/>
    <property type="match status" value="1"/>
</dbReference>
<dbReference type="PANTHER" id="PTHR35807:SF1">
    <property type="entry name" value="TRANSCRIPTIONAL REGULATOR REDD"/>
    <property type="match status" value="1"/>
</dbReference>
<dbReference type="SUPFAM" id="SSF46894">
    <property type="entry name" value="C-terminal effector domain of the bipartite response regulators"/>
    <property type="match status" value="1"/>
</dbReference>
<gene>
    <name evidence="5" type="ORF">EV192_105311</name>
</gene>
<keyword evidence="5" id="KW-0238">DNA-binding</keyword>
<dbReference type="Pfam" id="PF00931">
    <property type="entry name" value="NB-ARC"/>
    <property type="match status" value="1"/>
</dbReference>
<dbReference type="PANTHER" id="PTHR35807">
    <property type="entry name" value="TRANSCRIPTIONAL REGULATOR REDD-RELATED"/>
    <property type="match status" value="1"/>
</dbReference>
<dbReference type="InterPro" id="IPR005158">
    <property type="entry name" value="BTAD"/>
</dbReference>
<sequence>MLVFHANRMVTTDGLVGALWAELPPKSYASNLHTYVSRLRARLPGVRIDHAGRGYRLLVATEDVDLLVFREQAAAGRTAARAGQPDRAAVHLRRALALWRGHPLGDMHVPALEADVARLESERLAVFEDCADAELAVGRHVELAAELQAMVVEHPLRERLAGQLMLALRHSGRQAEALEVYRATRATLIDELGVEPGAALRRLHESMLRGEADVPVPRPTWPICQLPAVAADFSGRVDYLSEVTGLLNPGGHGVPVVVLSGDPGAGKTTLSIHVAHQLRSVYPDAQLFVPLSGADAPRDTGAVLADLLRGLGVSGPAVPDDPQARAAAYRGLLTDRKVLVVLDDAADPAQVRALLPGTPGCAVLITSRRRLSGLAGASRVIVGPFSDDEAMHALERIVGRARVADERPDAARIAAACGNLPLALRIAGTRLAIRPTLPLGVLADRLEDEGRRLDELAVSDLQVRASLTLSYASLSEPTRAALRRLGNIDIVDLPEWWIVTLLGAEAADDAVEDLVESGLLDPTGTDETGEPRYRMHSLVRLFAMERARAEDDQAARMADGELIIDAMVGIADVAARQLPWTVPLPRLGALPRPQPLPPAWVRRLTANPGAWFAAERMNLLTALSKVADWGWAAEAMMLMDRLSVYLWFHGQYADMRLGYQALADNPDRRVAARARSVLALLRHARGNYEQAIEEYRGCAAELADLGEGEALGWVHNNLAACLIAVGSPDESVALATTARARLRDDRFALGSVLHIQAAALSRQGRIAESNGIEAEALDLARAHGEPRQLAMALHDRAWGYVLAKDDLARALDLTEEAIALLRKVGSPSALAKVLRTSGAVRAGLDDRDGSLRAFREAREIARDLGERPRELSCTRAIAAAWIGDGRPGEAIPALRTCLQEYRAMGSTSATVITLHLLAAAYDATGDPRAANASRDEAERIGDPRDGNSSTLLRMLLNLAVPKANGGRALP</sequence>
<keyword evidence="2" id="KW-0804">Transcription</keyword>
<evidence type="ECO:0000313" key="5">
    <source>
        <dbReference type="EMBL" id="TCO58246.1"/>
    </source>
</evidence>
<dbReference type="CDD" id="cd15831">
    <property type="entry name" value="BTAD"/>
    <property type="match status" value="1"/>
</dbReference>
<dbReference type="SMART" id="SM01043">
    <property type="entry name" value="BTAD"/>
    <property type="match status" value="1"/>
</dbReference>
<dbReference type="AlphaFoldDB" id="A0A4R2JMA1"/>
<dbReference type="SUPFAM" id="SSF48452">
    <property type="entry name" value="TPR-like"/>
    <property type="match status" value="3"/>
</dbReference>
<feature type="region of interest" description="Disordered" evidence="3">
    <location>
        <begin position="927"/>
        <end position="946"/>
    </location>
</feature>
<dbReference type="InterPro" id="IPR036388">
    <property type="entry name" value="WH-like_DNA-bd_sf"/>
</dbReference>
<dbReference type="GO" id="GO:0043531">
    <property type="term" value="F:ADP binding"/>
    <property type="evidence" value="ECO:0007669"/>
    <property type="project" value="InterPro"/>
</dbReference>
<comment type="caution">
    <text evidence="5">The sequence shown here is derived from an EMBL/GenBank/DDBJ whole genome shotgun (WGS) entry which is preliminary data.</text>
</comment>
<feature type="domain" description="Bacterial transcriptional activator" evidence="4">
    <location>
        <begin position="64"/>
        <end position="208"/>
    </location>
</feature>
<dbReference type="InterPro" id="IPR051677">
    <property type="entry name" value="AfsR-DnrI-RedD_regulator"/>
</dbReference>
<reference evidence="5 6" key="1">
    <citation type="submission" date="2019-03" db="EMBL/GenBank/DDBJ databases">
        <title>Genomic Encyclopedia of Type Strains, Phase IV (KMG-IV): sequencing the most valuable type-strain genomes for metagenomic binning, comparative biology and taxonomic classification.</title>
        <authorList>
            <person name="Goeker M."/>
        </authorList>
    </citation>
    <scope>NUCLEOTIDE SEQUENCE [LARGE SCALE GENOMIC DNA]</scope>
    <source>
        <strain evidence="5 6">DSM 45934</strain>
    </source>
</reference>
<dbReference type="InterPro" id="IPR027417">
    <property type="entry name" value="P-loop_NTPase"/>
</dbReference>
<dbReference type="EMBL" id="SLWS01000005">
    <property type="protein sequence ID" value="TCO58246.1"/>
    <property type="molecule type" value="Genomic_DNA"/>
</dbReference>
<organism evidence="5 6">
    <name type="scientific">Actinocrispum wychmicini</name>
    <dbReference type="NCBI Taxonomy" id="1213861"/>
    <lineage>
        <taxon>Bacteria</taxon>
        <taxon>Bacillati</taxon>
        <taxon>Actinomycetota</taxon>
        <taxon>Actinomycetes</taxon>
        <taxon>Pseudonocardiales</taxon>
        <taxon>Pseudonocardiaceae</taxon>
        <taxon>Actinocrispum</taxon>
    </lineage>
</organism>
<evidence type="ECO:0000256" key="3">
    <source>
        <dbReference type="SAM" id="MobiDB-lite"/>
    </source>
</evidence>
<dbReference type="InterPro" id="IPR002182">
    <property type="entry name" value="NB-ARC"/>
</dbReference>
<dbReference type="PRINTS" id="PR00364">
    <property type="entry name" value="DISEASERSIST"/>
</dbReference>
<dbReference type="Gene3D" id="1.25.40.10">
    <property type="entry name" value="Tetratricopeptide repeat domain"/>
    <property type="match status" value="3"/>
</dbReference>
<keyword evidence="6" id="KW-1185">Reference proteome</keyword>
<feature type="compositionally biased region" description="Basic and acidic residues" evidence="3">
    <location>
        <begin position="933"/>
        <end position="945"/>
    </location>
</feature>
<dbReference type="Gene3D" id="1.10.10.10">
    <property type="entry name" value="Winged helix-like DNA-binding domain superfamily/Winged helix DNA-binding domain"/>
    <property type="match status" value="1"/>
</dbReference>
<accession>A0A4R2JMA1</accession>
<name>A0A4R2JMA1_9PSEU</name>
<evidence type="ECO:0000256" key="2">
    <source>
        <dbReference type="ARBA" id="ARBA00023163"/>
    </source>
</evidence>
<dbReference type="GO" id="GO:0003677">
    <property type="term" value="F:DNA binding"/>
    <property type="evidence" value="ECO:0007669"/>
    <property type="project" value="UniProtKB-KW"/>
</dbReference>
<protein>
    <submittedName>
        <fullName evidence="5">DNA-binding SARP family transcriptional activator</fullName>
    </submittedName>
</protein>
<dbReference type="InterPro" id="IPR011990">
    <property type="entry name" value="TPR-like_helical_dom_sf"/>
</dbReference>
<evidence type="ECO:0000259" key="4">
    <source>
        <dbReference type="SMART" id="SM01043"/>
    </source>
</evidence>
<dbReference type="InterPro" id="IPR016032">
    <property type="entry name" value="Sig_transdc_resp-reg_C-effctor"/>
</dbReference>
<dbReference type="GO" id="GO:0006355">
    <property type="term" value="P:regulation of DNA-templated transcription"/>
    <property type="evidence" value="ECO:0007669"/>
    <property type="project" value="InterPro"/>
</dbReference>
<dbReference type="Gene3D" id="3.40.50.300">
    <property type="entry name" value="P-loop containing nucleotide triphosphate hydrolases"/>
    <property type="match status" value="1"/>
</dbReference>
<evidence type="ECO:0000256" key="1">
    <source>
        <dbReference type="ARBA" id="ARBA00023015"/>
    </source>
</evidence>
<proteinExistence type="predicted"/>
<dbReference type="Pfam" id="PF03704">
    <property type="entry name" value="BTAD"/>
    <property type="match status" value="1"/>
</dbReference>
<keyword evidence="1" id="KW-0805">Transcription regulation</keyword>
<dbReference type="Proteomes" id="UP000295680">
    <property type="component" value="Unassembled WGS sequence"/>
</dbReference>
<evidence type="ECO:0000313" key="6">
    <source>
        <dbReference type="Proteomes" id="UP000295680"/>
    </source>
</evidence>